<dbReference type="AlphaFoldDB" id="A0A085WEZ3"/>
<dbReference type="STRING" id="394096.DB31_1321"/>
<protein>
    <submittedName>
        <fullName evidence="1">Uncharacterized protein</fullName>
    </submittedName>
</protein>
<accession>A0A085WEZ3</accession>
<reference evidence="1 2" key="1">
    <citation type="submission" date="2014-04" db="EMBL/GenBank/DDBJ databases">
        <title>Genome assembly of Hyalangium minutum DSM 14724.</title>
        <authorList>
            <person name="Sharma G."/>
            <person name="Subramanian S."/>
        </authorList>
    </citation>
    <scope>NUCLEOTIDE SEQUENCE [LARGE SCALE GENOMIC DNA]</scope>
    <source>
        <strain evidence="1 2">DSM 14724</strain>
    </source>
</reference>
<sequence>MYARTPPSRQCRLIPSFSGKPVWGLEGEAPILSGESPEALGLR</sequence>
<comment type="caution">
    <text evidence="1">The sequence shown here is derived from an EMBL/GenBank/DDBJ whole genome shotgun (WGS) entry which is preliminary data.</text>
</comment>
<dbReference type="Proteomes" id="UP000028725">
    <property type="component" value="Unassembled WGS sequence"/>
</dbReference>
<dbReference type="EMBL" id="JMCB01000011">
    <property type="protein sequence ID" value="KFE66256.1"/>
    <property type="molecule type" value="Genomic_DNA"/>
</dbReference>
<gene>
    <name evidence="1" type="ORF">DB31_1321</name>
</gene>
<proteinExistence type="predicted"/>
<evidence type="ECO:0000313" key="2">
    <source>
        <dbReference type="Proteomes" id="UP000028725"/>
    </source>
</evidence>
<keyword evidence="2" id="KW-1185">Reference proteome</keyword>
<name>A0A085WEZ3_9BACT</name>
<evidence type="ECO:0000313" key="1">
    <source>
        <dbReference type="EMBL" id="KFE66256.1"/>
    </source>
</evidence>
<organism evidence="1 2">
    <name type="scientific">Hyalangium minutum</name>
    <dbReference type="NCBI Taxonomy" id="394096"/>
    <lineage>
        <taxon>Bacteria</taxon>
        <taxon>Pseudomonadati</taxon>
        <taxon>Myxococcota</taxon>
        <taxon>Myxococcia</taxon>
        <taxon>Myxococcales</taxon>
        <taxon>Cystobacterineae</taxon>
        <taxon>Archangiaceae</taxon>
        <taxon>Hyalangium</taxon>
    </lineage>
</organism>